<dbReference type="NCBIfam" id="TIGR00275">
    <property type="entry name" value="aminoacetone oxidase family FAD-binding enzyme"/>
    <property type="match status" value="1"/>
</dbReference>
<dbReference type="PANTHER" id="PTHR42887:SF1">
    <property type="entry name" value="BLR3961 PROTEIN"/>
    <property type="match status" value="1"/>
</dbReference>
<evidence type="ECO:0000259" key="5">
    <source>
        <dbReference type="Pfam" id="PF22780"/>
    </source>
</evidence>
<organism evidence="6 7">
    <name type="scientific">Moraxella pluranimalium</name>
    <dbReference type="NCBI Taxonomy" id="470453"/>
    <lineage>
        <taxon>Bacteria</taxon>
        <taxon>Pseudomonadati</taxon>
        <taxon>Pseudomonadota</taxon>
        <taxon>Gammaproteobacteria</taxon>
        <taxon>Moraxellales</taxon>
        <taxon>Moraxellaceae</taxon>
        <taxon>Moraxella</taxon>
    </lineage>
</organism>
<reference evidence="6 7" key="1">
    <citation type="submission" date="2017-02" db="EMBL/GenBank/DDBJ databases">
        <title>Draft genome sequence of Moraxella pluranimalium CCUG 54913T type strain.</title>
        <authorList>
            <person name="Salva-Serra F."/>
            <person name="Engstrom-Jakobsson H."/>
            <person name="Thorell K."/>
            <person name="Jaen-Luchoro D."/>
            <person name="Gonzales-Siles L."/>
            <person name="Karlsson R."/>
            <person name="Yazdan S."/>
            <person name="Boulund F."/>
            <person name="Johnning A."/>
            <person name="Engstrand L."/>
            <person name="Kristiansson E."/>
            <person name="Moore E."/>
        </authorList>
    </citation>
    <scope>NUCLEOTIDE SEQUENCE [LARGE SCALE GENOMIC DNA]</scope>
    <source>
        <strain evidence="6 7">CCUG 54913</strain>
    </source>
</reference>
<dbReference type="InterPro" id="IPR055178">
    <property type="entry name" value="RsdA/BaiN/AoA(So)-like_dom"/>
</dbReference>
<accession>A0A1T0CRX8</accession>
<proteinExistence type="predicted"/>
<dbReference type="Gene3D" id="2.40.30.10">
    <property type="entry name" value="Translation factors"/>
    <property type="match status" value="1"/>
</dbReference>
<dbReference type="Gene3D" id="3.50.50.60">
    <property type="entry name" value="FAD/NAD(P)-binding domain"/>
    <property type="match status" value="1"/>
</dbReference>
<dbReference type="Gene3D" id="1.10.8.260">
    <property type="entry name" value="HI0933 insert domain-like"/>
    <property type="match status" value="1"/>
</dbReference>
<evidence type="ECO:0000259" key="4">
    <source>
        <dbReference type="Pfam" id="PF03486"/>
    </source>
</evidence>
<dbReference type="Pfam" id="PF22780">
    <property type="entry name" value="HI0933_like_1st"/>
    <property type="match status" value="1"/>
</dbReference>
<evidence type="ECO:0000256" key="2">
    <source>
        <dbReference type="ARBA" id="ARBA00022630"/>
    </source>
</evidence>
<dbReference type="AlphaFoldDB" id="A0A1T0CRX8"/>
<dbReference type="Pfam" id="PF03486">
    <property type="entry name" value="HI0933_like"/>
    <property type="match status" value="1"/>
</dbReference>
<dbReference type="STRING" id="470453.B0680_03030"/>
<dbReference type="SUPFAM" id="SSF51905">
    <property type="entry name" value="FAD/NAD(P)-binding domain"/>
    <property type="match status" value="1"/>
</dbReference>
<dbReference type="EMBL" id="MUYU01000007">
    <property type="protein sequence ID" value="OOS25090.1"/>
    <property type="molecule type" value="Genomic_DNA"/>
</dbReference>
<keyword evidence="3" id="KW-0274">FAD</keyword>
<dbReference type="InterPro" id="IPR022460">
    <property type="entry name" value="Flavoprotein_PP4765"/>
</dbReference>
<comment type="caution">
    <text evidence="6">The sequence shown here is derived from an EMBL/GenBank/DDBJ whole genome shotgun (WGS) entry which is preliminary data.</text>
</comment>
<dbReference type="SUPFAM" id="SSF160996">
    <property type="entry name" value="HI0933 insert domain-like"/>
    <property type="match status" value="1"/>
</dbReference>
<dbReference type="Proteomes" id="UP000189800">
    <property type="component" value="Unassembled WGS sequence"/>
</dbReference>
<gene>
    <name evidence="6" type="ORF">B0680_03030</name>
</gene>
<dbReference type="NCBIfam" id="TIGR03862">
    <property type="entry name" value="flavo_PP4765"/>
    <property type="match status" value="1"/>
</dbReference>
<evidence type="ECO:0000256" key="1">
    <source>
        <dbReference type="ARBA" id="ARBA00001974"/>
    </source>
</evidence>
<comment type="cofactor">
    <cofactor evidence="1">
        <name>FAD</name>
        <dbReference type="ChEBI" id="CHEBI:57692"/>
    </cofactor>
</comment>
<keyword evidence="7" id="KW-1185">Reference proteome</keyword>
<name>A0A1T0CRX8_9GAMM</name>
<dbReference type="OrthoDB" id="5288829at2"/>
<evidence type="ECO:0000256" key="3">
    <source>
        <dbReference type="ARBA" id="ARBA00022827"/>
    </source>
</evidence>
<keyword evidence="2" id="KW-0285">Flavoprotein</keyword>
<dbReference type="InterPro" id="IPR057661">
    <property type="entry name" value="RsdA/BaiN/AoA(So)_Rossmann"/>
</dbReference>
<evidence type="ECO:0000313" key="7">
    <source>
        <dbReference type="Proteomes" id="UP000189800"/>
    </source>
</evidence>
<dbReference type="InterPro" id="IPR023166">
    <property type="entry name" value="BaiN-like_dom_sf"/>
</dbReference>
<dbReference type="RefSeq" id="WP_078253577.1">
    <property type="nucleotide sequence ID" value="NZ_MUYU01000007.1"/>
</dbReference>
<evidence type="ECO:0000313" key="6">
    <source>
        <dbReference type="EMBL" id="OOS25090.1"/>
    </source>
</evidence>
<dbReference type="PANTHER" id="PTHR42887">
    <property type="entry name" value="OS12G0638800 PROTEIN"/>
    <property type="match status" value="1"/>
</dbReference>
<protein>
    <submittedName>
        <fullName evidence="6">Flavoprotein</fullName>
    </submittedName>
</protein>
<dbReference type="InterPro" id="IPR004792">
    <property type="entry name" value="BaiN-like"/>
</dbReference>
<feature type="domain" description="RsdA/BaiN/AoA(So)-like Rossmann fold-like" evidence="4">
    <location>
        <begin position="5"/>
        <end position="395"/>
    </location>
</feature>
<feature type="domain" description="RsdA/BaiN/AoA(So)-like insert" evidence="5">
    <location>
        <begin position="195"/>
        <end position="343"/>
    </location>
</feature>
<sequence>MTQANVAIIGAGAAGLMAAEVLSAYDVDVHVFDQKPTAARKILMAGKTGLNISHNEPMADFVTRYTPSDWLAPYVQAFGADDIRAWMTSLGIDSYVGSTGRIFPVEMKASKLVRAWLNRLHDNQVKFHYRHRCVKMNNRVLGFEILDNKGNIIERFDQAFDAVILACGGGSYAYLGSDGAWQRWLSADELTPLYASNVGVLRSWSAFMTPLYGEAIKRVRAWVADDDGHQGDIIISHYGLESGLIYKLNFAMRQAMDEHQNFTLYLDLLPDKSADFIYKNLTKNKKQSLNTALKKLGLDAVKIALLRECTDKTDWSDLSKMATHIKSLAISCTGFRPMDEAISTGGGVKRMAMGDNLQLTSHAGVFCCGEMLDWDAPTGGYLLTACFATGRAAAMGVLKMLKISDLTN</sequence>
<dbReference type="InterPro" id="IPR036188">
    <property type="entry name" value="FAD/NAD-bd_sf"/>
</dbReference>